<dbReference type="EMBL" id="JAGHKO010000001">
    <property type="protein sequence ID" value="MBO9199583.1"/>
    <property type="molecule type" value="Genomic_DNA"/>
</dbReference>
<dbReference type="Proteomes" id="UP000677244">
    <property type="component" value="Unassembled WGS sequence"/>
</dbReference>
<name>A0ABS3YNW7_9BACT</name>
<organism evidence="2 3">
    <name type="scientific">Niastella soli</name>
    <dbReference type="NCBI Taxonomy" id="2821487"/>
    <lineage>
        <taxon>Bacteria</taxon>
        <taxon>Pseudomonadati</taxon>
        <taxon>Bacteroidota</taxon>
        <taxon>Chitinophagia</taxon>
        <taxon>Chitinophagales</taxon>
        <taxon>Chitinophagaceae</taxon>
        <taxon>Niastella</taxon>
    </lineage>
</organism>
<gene>
    <name evidence="2" type="ORF">J7I42_04850</name>
</gene>
<dbReference type="PROSITE" id="PS51257">
    <property type="entry name" value="PROKAR_LIPOPROTEIN"/>
    <property type="match status" value="1"/>
</dbReference>
<evidence type="ECO:0000313" key="3">
    <source>
        <dbReference type="Proteomes" id="UP000677244"/>
    </source>
</evidence>
<evidence type="ECO:0000259" key="1">
    <source>
        <dbReference type="Pfam" id="PF12081"/>
    </source>
</evidence>
<evidence type="ECO:0000313" key="2">
    <source>
        <dbReference type="EMBL" id="MBO9199583.1"/>
    </source>
</evidence>
<sequence length="324" mass="36446">MNRNLLPLAVAVLLLAACRQQENESQLKEISAGFEKANDAISDKNRLGYESMREKLKDPPTQDMALVWLPRAEVVSRQVNQTKLCIEELKEALIIRSDSFTKSDNNIVRDLLENSGKGDELFKKLASFIDSLSTVFNSDEFISNQFMMAVLKNDSIGFHKHVPLLSHQYISVRLNDNQNSKEWVKNKFANSSPLLALAMLNKIESDVVLTEDFLINYCNSKVAYNFCGYVKLWVIGSLSSSCVKSGDTVEVTAGVGKFDDMMRPRITIDGISQRLNNKKVAVHAFIANGKPGKHSVPIKIEYIDVNGRRETATKELSYYIMDPK</sequence>
<keyword evidence="3" id="KW-1185">Reference proteome</keyword>
<reference evidence="2 3" key="1">
    <citation type="submission" date="2021-03" db="EMBL/GenBank/DDBJ databases">
        <title>Assistant Professor.</title>
        <authorList>
            <person name="Huq M.A."/>
        </authorList>
    </citation>
    <scope>NUCLEOTIDE SEQUENCE [LARGE SCALE GENOMIC DNA]</scope>
    <source>
        <strain evidence="2 3">MAH-29</strain>
    </source>
</reference>
<accession>A0ABS3YNW7</accession>
<dbReference type="RefSeq" id="WP_209137643.1">
    <property type="nucleotide sequence ID" value="NZ_JAGHKO010000001.1"/>
</dbReference>
<feature type="domain" description="Gliding motility-associated protein GldM N-terminal" evidence="1">
    <location>
        <begin position="30"/>
        <end position="217"/>
    </location>
</feature>
<comment type="caution">
    <text evidence="2">The sequence shown here is derived from an EMBL/GenBank/DDBJ whole genome shotgun (WGS) entry which is preliminary data.</text>
</comment>
<proteinExistence type="predicted"/>
<protein>
    <recommendedName>
        <fullName evidence="1">Gliding motility-associated protein GldM N-terminal domain-containing protein</fullName>
    </recommendedName>
</protein>
<dbReference type="InterPro" id="IPR022720">
    <property type="entry name" value="Motility-assoc_prot_GldM_N"/>
</dbReference>
<dbReference type="Pfam" id="PF12081">
    <property type="entry name" value="GldM_1st"/>
    <property type="match status" value="1"/>
</dbReference>